<dbReference type="Proteomes" id="UP000053695">
    <property type="component" value="Unassembled WGS sequence"/>
</dbReference>
<keyword evidence="4" id="KW-1185">Reference proteome</keyword>
<feature type="domain" description="DUF2341" evidence="2">
    <location>
        <begin position="257"/>
        <end position="328"/>
    </location>
</feature>
<gene>
    <name evidence="3" type="ORF">J422_01930</name>
</gene>
<keyword evidence="1" id="KW-1133">Transmembrane helix</keyword>
<protein>
    <recommendedName>
        <fullName evidence="2">DUF2341 domain-containing protein</fullName>
    </recommendedName>
</protein>
<dbReference type="InterPro" id="IPR018765">
    <property type="entry name" value="DUF2341"/>
</dbReference>
<evidence type="ECO:0000259" key="2">
    <source>
        <dbReference type="Pfam" id="PF10102"/>
    </source>
</evidence>
<dbReference type="AlphaFoldDB" id="N6V2R0"/>
<name>N6V2R0_9EURY</name>
<evidence type="ECO:0000256" key="1">
    <source>
        <dbReference type="SAM" id="Phobius"/>
    </source>
</evidence>
<feature type="transmembrane region" description="Helical" evidence="1">
    <location>
        <begin position="12"/>
        <end position="34"/>
    </location>
</feature>
<accession>N6V2R0</accession>
<proteinExistence type="predicted"/>
<dbReference type="PATRIC" id="fig|1069083.5.peg.380"/>
<evidence type="ECO:0000313" key="3">
    <source>
        <dbReference type="EMBL" id="ENN96533.1"/>
    </source>
</evidence>
<dbReference type="RefSeq" id="WP_004590147.1">
    <property type="nucleotide sequence ID" value="NZ_APMM01000013.1"/>
</dbReference>
<dbReference type="EMBL" id="APMM01000013">
    <property type="protein sequence ID" value="ENN96533.1"/>
    <property type="molecule type" value="Genomic_DNA"/>
</dbReference>
<reference evidence="3 4" key="1">
    <citation type="journal article" date="2013" name="Genome Announc.">
        <title>Draft Genome Sequence of a Highly Flagellated, Fast-Swimming Archaeon, Methanocaldococcus villosus Strain KIN24-T80 (DSM 22612).</title>
        <authorList>
            <person name="Thennarasu S."/>
            <person name="Polireddy D."/>
            <person name="Antony A."/>
            <person name="Yada M.R."/>
            <person name="Algarawi S."/>
            <person name="Sivakumar N."/>
        </authorList>
    </citation>
    <scope>NUCLEOTIDE SEQUENCE [LARGE SCALE GENOMIC DNA]</scope>
    <source>
        <strain evidence="3 4">KIN24-T80</strain>
    </source>
</reference>
<keyword evidence="1" id="KW-0472">Membrane</keyword>
<dbReference type="OrthoDB" id="101984at2157"/>
<comment type="caution">
    <text evidence="3">The sequence shown here is derived from an EMBL/GenBank/DDBJ whole genome shotgun (WGS) entry which is preliminary data.</text>
</comment>
<keyword evidence="1" id="KW-0812">Transmembrane</keyword>
<sequence>MKIIRSKRGYIFTLEAVVVAFIFLSIFYLVYSIYGHNFLTNFESKKDIDLFHKSLLLKGYYIKKYSFPQEKFYTIDISKYFGNINLKTFDLCHNYSENNVIIYPEIESVNYSMLEDYKIIVTINGKNISLYSNIVNTTTLNNSLKISRIGGYAIFIYKDSAYIPIIILDSNTLNNPLKYKAFGKCGDIIYIYSNKSLKFSMKILTNDSNPFSLYSDWKYATPILIKNRDNKYLENYPVKIIFNSKEYIDEGKMDKFCRDVRFLDSNGNKLDFWIEPQSINKEHTIAWVKMNLLPNEVREIFMLYGNSNANSESDGKRVFILYDNFSNLNRSLFNVSGNVSILKSKYDNINFTYLALNNTSHIISFEKFPLEYAMKAHVYFHRKHNAYFGFYDGYNRTIVTNYEWGGDIRFENSIIDEDHYQYLYLPYELYDSWVTYEIIRDSKRSVLIVNDSQNYFLSNYIPNTVLPIVFYVDKDGWLDIDWVFVRPYNNPEPIVYNKDYDVILSINGKIFRKNANSLWKEYDDIAEELKPGLNEIKIIYSKYPLEFSFASSEENIDFKTITFSLANISVMVVG</sequence>
<dbReference type="Pfam" id="PF10102">
    <property type="entry name" value="DUF2341"/>
    <property type="match status" value="1"/>
</dbReference>
<evidence type="ECO:0000313" key="4">
    <source>
        <dbReference type="Proteomes" id="UP000053695"/>
    </source>
</evidence>
<organism evidence="3 4">
    <name type="scientific">Methanocaldococcus villosus KIN24-T80</name>
    <dbReference type="NCBI Taxonomy" id="1069083"/>
    <lineage>
        <taxon>Archaea</taxon>
        <taxon>Methanobacteriati</taxon>
        <taxon>Methanobacteriota</taxon>
        <taxon>Methanomada group</taxon>
        <taxon>Methanococci</taxon>
        <taxon>Methanococcales</taxon>
        <taxon>Methanocaldococcaceae</taxon>
        <taxon>Methanocaldococcus</taxon>
    </lineage>
</organism>
<dbReference type="STRING" id="1069083.GCA_000371805_00234"/>